<dbReference type="EMBL" id="JACIJE010000032">
    <property type="protein sequence ID" value="MBB5691946.1"/>
    <property type="molecule type" value="Genomic_DNA"/>
</dbReference>
<organism evidence="1 2">
    <name type="scientific">Neoroseomonas alkaliterrae</name>
    <dbReference type="NCBI Taxonomy" id="1452450"/>
    <lineage>
        <taxon>Bacteria</taxon>
        <taxon>Pseudomonadati</taxon>
        <taxon>Pseudomonadota</taxon>
        <taxon>Alphaproteobacteria</taxon>
        <taxon>Acetobacterales</taxon>
        <taxon>Acetobacteraceae</taxon>
        <taxon>Neoroseomonas</taxon>
    </lineage>
</organism>
<evidence type="ECO:0000313" key="2">
    <source>
        <dbReference type="Proteomes" id="UP000562254"/>
    </source>
</evidence>
<dbReference type="Gene3D" id="2.30.30.110">
    <property type="match status" value="1"/>
</dbReference>
<dbReference type="GO" id="GO:0003677">
    <property type="term" value="F:DNA binding"/>
    <property type="evidence" value="ECO:0007669"/>
    <property type="project" value="InterPro"/>
</dbReference>
<name>A0A840XVM7_9PROT</name>
<accession>A0A840XVM7</accession>
<dbReference type="GO" id="GO:0016787">
    <property type="term" value="F:hydrolase activity"/>
    <property type="evidence" value="ECO:0007669"/>
    <property type="project" value="UniProtKB-KW"/>
</dbReference>
<keyword evidence="1" id="KW-0378">Hydrolase</keyword>
<sequence>MVIVADRGGGDYASKPRPAVVVQSDLYDQTLSVVVCPVTTVAHDAALLRLPLAPSARLPLRAPSWIMVDKLTSVRRDRIGQTIGRISDDEAVALNRSLAVFLGFA</sequence>
<gene>
    <name evidence="1" type="ORF">FHS88_004113</name>
</gene>
<dbReference type="EC" id="3.1.-.-" evidence="1"/>
<dbReference type="SUPFAM" id="SSF50118">
    <property type="entry name" value="Cell growth inhibitor/plasmid maintenance toxic component"/>
    <property type="match status" value="1"/>
</dbReference>
<keyword evidence="2" id="KW-1185">Reference proteome</keyword>
<dbReference type="RefSeq" id="WP_338146693.1">
    <property type="nucleotide sequence ID" value="NZ_JAAEDJ010000310.1"/>
</dbReference>
<evidence type="ECO:0000313" key="1">
    <source>
        <dbReference type="EMBL" id="MBB5691946.1"/>
    </source>
</evidence>
<comment type="caution">
    <text evidence="1">The sequence shown here is derived from an EMBL/GenBank/DDBJ whole genome shotgun (WGS) entry which is preliminary data.</text>
</comment>
<dbReference type="InterPro" id="IPR003477">
    <property type="entry name" value="PemK-like"/>
</dbReference>
<dbReference type="Proteomes" id="UP000562254">
    <property type="component" value="Unassembled WGS sequence"/>
</dbReference>
<proteinExistence type="predicted"/>
<dbReference type="Pfam" id="PF02452">
    <property type="entry name" value="PemK_toxin"/>
    <property type="match status" value="1"/>
</dbReference>
<dbReference type="InterPro" id="IPR011067">
    <property type="entry name" value="Plasmid_toxin/cell-grow_inhib"/>
</dbReference>
<reference evidence="1 2" key="1">
    <citation type="submission" date="2020-08" db="EMBL/GenBank/DDBJ databases">
        <title>Genomic Encyclopedia of Type Strains, Phase IV (KMG-IV): sequencing the most valuable type-strain genomes for metagenomic binning, comparative biology and taxonomic classification.</title>
        <authorList>
            <person name="Goeker M."/>
        </authorList>
    </citation>
    <scope>NUCLEOTIDE SEQUENCE [LARGE SCALE GENOMIC DNA]</scope>
    <source>
        <strain evidence="1 2">DSM 25895</strain>
    </source>
</reference>
<protein>
    <submittedName>
        <fullName evidence="1">mRNA interferase MazF</fullName>
        <ecNumber evidence="1">3.1.-.-</ecNumber>
    </submittedName>
</protein>
<dbReference type="AlphaFoldDB" id="A0A840XVM7"/>